<dbReference type="InterPro" id="IPR002213">
    <property type="entry name" value="UDP_glucos_trans"/>
</dbReference>
<evidence type="ECO:0000313" key="2">
    <source>
        <dbReference type="EMBL" id="OHV37398.1"/>
    </source>
</evidence>
<dbReference type="CDD" id="cd03784">
    <property type="entry name" value="GT1_Gtf-like"/>
    <property type="match status" value="1"/>
</dbReference>
<sequence>MARYLVYCTTAPGHLFPLIPGLRALRDRGHEVHVRIGARLVDGPWAEGLRTAPTDPRIDEIEVKADATGTGPAQLRRALSGLMARGPLEGADLERAVAEVDPDVILVDTNAYGAAVAARASGRPWGILLPSLVPLRGKGIPPYGIGLAPARGPVGRLRDRVLWPLVIRQFGAAMLPGLNAMRADAGLAPLTSPLDYFQEADRLLVLTGAPLEYPRSDAPPQVRFVGAQIYDPPGETPAWLTEDGDPWVLVTTSTDYQGDERLAQAAVEALRDEPVRVVVTLADAYGRVELPAAANVRVERFVPHGPVLERAAAVVCHSGMGIVQKAVAAGVPIVAVPFGRDQPEVARRVVEAGTGVLLPAKRLTADRLRAAVRTAMDGRAGALSAARRIREHGGGESFAAAAEELAAQRASGAAASRHAA</sequence>
<keyword evidence="2" id="KW-0808">Transferase</keyword>
<dbReference type="OrthoDB" id="764352at2"/>
<dbReference type="PANTHER" id="PTHR48050:SF13">
    <property type="entry name" value="STEROL 3-BETA-GLUCOSYLTRANSFERASE UGT80A2"/>
    <property type="match status" value="1"/>
</dbReference>
<dbReference type="InterPro" id="IPR010610">
    <property type="entry name" value="EryCIII-like_C"/>
</dbReference>
<dbReference type="EMBL" id="MBLM01000113">
    <property type="protein sequence ID" value="OHV37398.1"/>
    <property type="molecule type" value="Genomic_DNA"/>
</dbReference>
<dbReference type="RefSeq" id="WP_071084515.1">
    <property type="nucleotide sequence ID" value="NZ_MBLM01000113.1"/>
</dbReference>
<dbReference type="GO" id="GO:0008194">
    <property type="term" value="F:UDP-glycosyltransferase activity"/>
    <property type="evidence" value="ECO:0007669"/>
    <property type="project" value="InterPro"/>
</dbReference>
<comment type="caution">
    <text evidence="2">The sequence shown here is derived from an EMBL/GenBank/DDBJ whole genome shotgun (WGS) entry which is preliminary data.</text>
</comment>
<keyword evidence="3" id="KW-1185">Reference proteome</keyword>
<dbReference type="GO" id="GO:0017000">
    <property type="term" value="P:antibiotic biosynthetic process"/>
    <property type="evidence" value="ECO:0007669"/>
    <property type="project" value="UniProtKB-ARBA"/>
</dbReference>
<evidence type="ECO:0000259" key="1">
    <source>
        <dbReference type="Pfam" id="PF06722"/>
    </source>
</evidence>
<reference evidence="3" key="1">
    <citation type="submission" date="2016-07" db="EMBL/GenBank/DDBJ databases">
        <title>Sequence Frankia sp. strain CcI1.17.</title>
        <authorList>
            <person name="Ghodhbane-Gtari F."/>
            <person name="Swanson E."/>
            <person name="Gueddou A."/>
            <person name="Morris K."/>
            <person name="Hezbri K."/>
            <person name="Ktari A."/>
            <person name="Nouioui I."/>
            <person name="Abebe-Akele F."/>
            <person name="Simpson S."/>
            <person name="Thomas K."/>
            <person name="Gtari M."/>
            <person name="Tisa L.S."/>
            <person name="Hurst S."/>
        </authorList>
    </citation>
    <scope>NUCLEOTIDE SEQUENCE [LARGE SCALE GENOMIC DNA]</scope>
    <source>
        <strain evidence="3">Cc1.17</strain>
    </source>
</reference>
<dbReference type="Pfam" id="PF06722">
    <property type="entry name" value="EryCIII-like_C"/>
    <property type="match status" value="1"/>
</dbReference>
<dbReference type="SUPFAM" id="SSF53756">
    <property type="entry name" value="UDP-Glycosyltransferase/glycogen phosphorylase"/>
    <property type="match status" value="1"/>
</dbReference>
<organism evidence="2 3">
    <name type="scientific">Parafrankia colletiae</name>
    <dbReference type="NCBI Taxonomy" id="573497"/>
    <lineage>
        <taxon>Bacteria</taxon>
        <taxon>Bacillati</taxon>
        <taxon>Actinomycetota</taxon>
        <taxon>Actinomycetes</taxon>
        <taxon>Frankiales</taxon>
        <taxon>Frankiaceae</taxon>
        <taxon>Parafrankia</taxon>
    </lineage>
</organism>
<dbReference type="InterPro" id="IPR050426">
    <property type="entry name" value="Glycosyltransferase_28"/>
</dbReference>
<accession>A0A1S1QRQ7</accession>
<protein>
    <submittedName>
        <fullName evidence="2">Glycosyltransferase</fullName>
    </submittedName>
</protein>
<dbReference type="AlphaFoldDB" id="A0A1S1QRQ7"/>
<dbReference type="PANTHER" id="PTHR48050">
    <property type="entry name" value="STEROL 3-BETA-GLUCOSYLTRANSFERASE"/>
    <property type="match status" value="1"/>
</dbReference>
<name>A0A1S1QRQ7_9ACTN</name>
<evidence type="ECO:0000313" key="3">
    <source>
        <dbReference type="Proteomes" id="UP000179627"/>
    </source>
</evidence>
<proteinExistence type="predicted"/>
<dbReference type="Proteomes" id="UP000179627">
    <property type="component" value="Unassembled WGS sequence"/>
</dbReference>
<dbReference type="GO" id="GO:0016758">
    <property type="term" value="F:hexosyltransferase activity"/>
    <property type="evidence" value="ECO:0007669"/>
    <property type="project" value="UniProtKB-ARBA"/>
</dbReference>
<feature type="domain" description="Erythromycin biosynthesis protein CIII-like C-terminal" evidence="1">
    <location>
        <begin position="277"/>
        <end position="390"/>
    </location>
</feature>
<dbReference type="Gene3D" id="3.40.50.2000">
    <property type="entry name" value="Glycogen Phosphorylase B"/>
    <property type="match status" value="2"/>
</dbReference>
<gene>
    <name evidence="2" type="ORF">CC117_16810</name>
</gene>